<dbReference type="EMBL" id="BAAAFD010000001">
    <property type="protein sequence ID" value="GAA0852754.1"/>
    <property type="molecule type" value="Genomic_DNA"/>
</dbReference>
<proteinExistence type="predicted"/>
<sequence>MRMIIGTVLIVLILLLSGDRCTYPARLVAQAQQVVNPFPMLFQAAKQNNAMALALLQQQVIARQNHHWLALSIELLSIEQAYQLVTLVDDAQYRRQLFSKLADRGHLNSQFQYALMIDDPQRRLRLLTKVAEQGHVQSILASYHLASALDATAVAQTWLTEAANYDEKLALVYADYLWQQQGSAAALDYLRAEKYADMAKVKQALVMLEQSNANLVASAAISGYQQSCSVKLQMVASTIQGVSQALQLANQFSQDPRFNDFPVCINPPLWLEFSALDCSNDPNTRMSCRIEPLMELSTDIAFTHVIVIGQNGIANVHNGLMYLDLQDDYDVFVHEFAHFAGFVDEYPISSLMAAQFCAQQQAPNLVFESQPPDIKDTHFAPYLQESPNLQLTETLTCQNVGTRAFKPVSEITFLEHHDIGEVPDVYLRIWRDRLVYSDGLTPVYVNFAQWSDARGETQRAQYWWHRYNNYLL</sequence>
<evidence type="ECO:0008006" key="3">
    <source>
        <dbReference type="Google" id="ProtNLM"/>
    </source>
</evidence>
<organism evidence="1 2">
    <name type="scientific">Aliiglaciecola litoralis</name>
    <dbReference type="NCBI Taxonomy" id="582857"/>
    <lineage>
        <taxon>Bacteria</taxon>
        <taxon>Pseudomonadati</taxon>
        <taxon>Pseudomonadota</taxon>
        <taxon>Gammaproteobacteria</taxon>
        <taxon>Alteromonadales</taxon>
        <taxon>Alteromonadaceae</taxon>
        <taxon>Aliiglaciecola</taxon>
    </lineage>
</organism>
<evidence type="ECO:0000313" key="1">
    <source>
        <dbReference type="EMBL" id="GAA0852754.1"/>
    </source>
</evidence>
<keyword evidence="2" id="KW-1185">Reference proteome</keyword>
<comment type="caution">
    <text evidence="1">The sequence shown here is derived from an EMBL/GenBank/DDBJ whole genome shotgun (WGS) entry which is preliminary data.</text>
</comment>
<accession>A0ABN1LCM4</accession>
<name>A0ABN1LCM4_9ALTE</name>
<dbReference type="Proteomes" id="UP001500359">
    <property type="component" value="Unassembled WGS sequence"/>
</dbReference>
<gene>
    <name evidence="1" type="ORF">GCM10009114_03720</name>
</gene>
<dbReference type="RefSeq" id="WP_343856007.1">
    <property type="nucleotide sequence ID" value="NZ_BAAAFD010000001.1"/>
</dbReference>
<protein>
    <recommendedName>
        <fullName evidence="3">IgA Peptidase M64</fullName>
    </recommendedName>
</protein>
<reference evidence="1 2" key="1">
    <citation type="journal article" date="2019" name="Int. J. Syst. Evol. Microbiol.">
        <title>The Global Catalogue of Microorganisms (GCM) 10K type strain sequencing project: providing services to taxonomists for standard genome sequencing and annotation.</title>
        <authorList>
            <consortium name="The Broad Institute Genomics Platform"/>
            <consortium name="The Broad Institute Genome Sequencing Center for Infectious Disease"/>
            <person name="Wu L."/>
            <person name="Ma J."/>
        </authorList>
    </citation>
    <scope>NUCLEOTIDE SEQUENCE [LARGE SCALE GENOMIC DNA]</scope>
    <source>
        <strain evidence="1 2">JCM 15896</strain>
    </source>
</reference>
<evidence type="ECO:0000313" key="2">
    <source>
        <dbReference type="Proteomes" id="UP001500359"/>
    </source>
</evidence>